<reference evidence="2 3" key="1">
    <citation type="journal article" date="2007" name="Nature">
        <title>Evolution of genes and genomes on the Drosophila phylogeny.</title>
        <authorList>
            <consortium name="Drosophila 12 Genomes Consortium"/>
            <person name="Clark A.G."/>
            <person name="Eisen M.B."/>
            <person name="Smith D.R."/>
            <person name="Bergman C.M."/>
            <person name="Oliver B."/>
            <person name="Markow T.A."/>
            <person name="Kaufman T.C."/>
            <person name="Kellis M."/>
            <person name="Gelbart W."/>
            <person name="Iyer V.N."/>
            <person name="Pollard D.A."/>
            <person name="Sackton T.B."/>
            <person name="Larracuente A.M."/>
            <person name="Singh N.D."/>
            <person name="Abad J.P."/>
            <person name="Abt D.N."/>
            <person name="Adryan B."/>
            <person name="Aguade M."/>
            <person name="Akashi H."/>
            <person name="Anderson W.W."/>
            <person name="Aquadro C.F."/>
            <person name="Ardell D.H."/>
            <person name="Arguello R."/>
            <person name="Artieri C.G."/>
            <person name="Barbash D.A."/>
            <person name="Barker D."/>
            <person name="Barsanti P."/>
            <person name="Batterham P."/>
            <person name="Batzoglou S."/>
            <person name="Begun D."/>
            <person name="Bhutkar A."/>
            <person name="Blanco E."/>
            <person name="Bosak S.A."/>
            <person name="Bradley R.K."/>
            <person name="Brand A.D."/>
            <person name="Brent M.R."/>
            <person name="Brooks A.N."/>
            <person name="Brown R.H."/>
            <person name="Butlin R.K."/>
            <person name="Caggese C."/>
            <person name="Calvi B.R."/>
            <person name="Bernardo de Carvalho A."/>
            <person name="Caspi A."/>
            <person name="Castrezana S."/>
            <person name="Celniker S.E."/>
            <person name="Chang J.L."/>
            <person name="Chapple C."/>
            <person name="Chatterji S."/>
            <person name="Chinwalla A."/>
            <person name="Civetta A."/>
            <person name="Clifton S.W."/>
            <person name="Comeron J.M."/>
            <person name="Costello J.C."/>
            <person name="Coyne J.A."/>
            <person name="Daub J."/>
            <person name="David R.G."/>
            <person name="Delcher A.L."/>
            <person name="Delehaunty K."/>
            <person name="Do C.B."/>
            <person name="Ebling H."/>
            <person name="Edwards K."/>
            <person name="Eickbush T."/>
            <person name="Evans J.D."/>
            <person name="Filipski A."/>
            <person name="Findeiss S."/>
            <person name="Freyhult E."/>
            <person name="Fulton L."/>
            <person name="Fulton R."/>
            <person name="Garcia A.C."/>
            <person name="Gardiner A."/>
            <person name="Garfield D.A."/>
            <person name="Garvin B.E."/>
            <person name="Gibson G."/>
            <person name="Gilbert D."/>
            <person name="Gnerre S."/>
            <person name="Godfrey J."/>
            <person name="Good R."/>
            <person name="Gotea V."/>
            <person name="Gravely B."/>
            <person name="Greenberg A.J."/>
            <person name="Griffiths-Jones S."/>
            <person name="Gross S."/>
            <person name="Guigo R."/>
            <person name="Gustafson E.A."/>
            <person name="Haerty W."/>
            <person name="Hahn M.W."/>
            <person name="Halligan D.L."/>
            <person name="Halpern A.L."/>
            <person name="Halter G.M."/>
            <person name="Han M.V."/>
            <person name="Heger A."/>
            <person name="Hillier L."/>
            <person name="Hinrichs A.S."/>
            <person name="Holmes I."/>
            <person name="Hoskins R.A."/>
            <person name="Hubisz M.J."/>
            <person name="Hultmark D."/>
            <person name="Huntley M.A."/>
            <person name="Jaffe D.B."/>
            <person name="Jagadeeshan S."/>
            <person name="Jeck W.R."/>
            <person name="Johnson J."/>
            <person name="Jones C.D."/>
            <person name="Jordan W.C."/>
            <person name="Karpen G.H."/>
            <person name="Kataoka E."/>
            <person name="Keightley P.D."/>
            <person name="Kheradpour P."/>
            <person name="Kirkness E.F."/>
            <person name="Koerich L.B."/>
            <person name="Kristiansen K."/>
            <person name="Kudrna D."/>
            <person name="Kulathinal R.J."/>
            <person name="Kumar S."/>
            <person name="Kwok R."/>
            <person name="Lander E."/>
            <person name="Langley C.H."/>
            <person name="Lapoint R."/>
            <person name="Lazzaro B.P."/>
            <person name="Lee S.J."/>
            <person name="Levesque L."/>
            <person name="Li R."/>
            <person name="Lin C.F."/>
            <person name="Lin M.F."/>
            <person name="Lindblad-Toh K."/>
            <person name="Llopart A."/>
            <person name="Long M."/>
            <person name="Low L."/>
            <person name="Lozovsky E."/>
            <person name="Lu J."/>
            <person name="Luo M."/>
            <person name="Machado C.A."/>
            <person name="Makalowski W."/>
            <person name="Marzo M."/>
            <person name="Matsuda M."/>
            <person name="Matzkin L."/>
            <person name="McAllister B."/>
            <person name="McBride C.S."/>
            <person name="McKernan B."/>
            <person name="McKernan K."/>
            <person name="Mendez-Lago M."/>
            <person name="Minx P."/>
            <person name="Mollenhauer M.U."/>
            <person name="Montooth K."/>
            <person name="Mount S.M."/>
            <person name="Mu X."/>
            <person name="Myers E."/>
            <person name="Negre B."/>
            <person name="Newfeld S."/>
            <person name="Nielsen R."/>
            <person name="Noor M.A."/>
            <person name="O'Grady P."/>
            <person name="Pachter L."/>
            <person name="Papaceit M."/>
            <person name="Parisi M.J."/>
            <person name="Parisi M."/>
            <person name="Parts L."/>
            <person name="Pedersen J.S."/>
            <person name="Pesole G."/>
            <person name="Phillippy A.M."/>
            <person name="Ponting C.P."/>
            <person name="Pop M."/>
            <person name="Porcelli D."/>
            <person name="Powell J.R."/>
            <person name="Prohaska S."/>
            <person name="Pruitt K."/>
            <person name="Puig M."/>
            <person name="Quesneville H."/>
            <person name="Ram K.R."/>
            <person name="Rand D."/>
            <person name="Rasmussen M.D."/>
            <person name="Reed L.K."/>
            <person name="Reenan R."/>
            <person name="Reily A."/>
            <person name="Remington K.A."/>
            <person name="Rieger T.T."/>
            <person name="Ritchie M.G."/>
            <person name="Robin C."/>
            <person name="Rogers Y.H."/>
            <person name="Rohde C."/>
            <person name="Rozas J."/>
            <person name="Rubenfield M.J."/>
            <person name="Ruiz A."/>
            <person name="Russo S."/>
            <person name="Salzberg S.L."/>
            <person name="Sanchez-Gracia A."/>
            <person name="Saranga D.J."/>
            <person name="Sato H."/>
            <person name="Schaeffer S.W."/>
            <person name="Schatz M.C."/>
            <person name="Schlenke T."/>
            <person name="Schwartz R."/>
            <person name="Segarra C."/>
            <person name="Singh R.S."/>
            <person name="Sirot L."/>
            <person name="Sirota M."/>
            <person name="Sisneros N.B."/>
            <person name="Smith C.D."/>
            <person name="Smith T.F."/>
            <person name="Spieth J."/>
            <person name="Stage D.E."/>
            <person name="Stark A."/>
            <person name="Stephan W."/>
            <person name="Strausberg R.L."/>
            <person name="Strempel S."/>
            <person name="Sturgill D."/>
            <person name="Sutton G."/>
            <person name="Sutton G.G."/>
            <person name="Tao W."/>
            <person name="Teichmann S."/>
            <person name="Tobari Y.N."/>
            <person name="Tomimura Y."/>
            <person name="Tsolas J.M."/>
            <person name="Valente V.L."/>
            <person name="Venter E."/>
            <person name="Venter J.C."/>
            <person name="Vicario S."/>
            <person name="Vieira F.G."/>
            <person name="Vilella A.J."/>
            <person name="Villasante A."/>
            <person name="Walenz B."/>
            <person name="Wang J."/>
            <person name="Wasserman M."/>
            <person name="Watts T."/>
            <person name="Wilson D."/>
            <person name="Wilson R.K."/>
            <person name="Wing R.A."/>
            <person name="Wolfner M.F."/>
            <person name="Wong A."/>
            <person name="Wong G.K."/>
            <person name="Wu C.I."/>
            <person name="Wu G."/>
            <person name="Yamamoto D."/>
            <person name="Yang H.P."/>
            <person name="Yang S.P."/>
            <person name="Yorke J.A."/>
            <person name="Yoshida K."/>
            <person name="Zdobnov E."/>
            <person name="Zhang P."/>
            <person name="Zhang Y."/>
            <person name="Zimin A.V."/>
            <person name="Baldwin J."/>
            <person name="Abdouelleil A."/>
            <person name="Abdulkadir J."/>
            <person name="Abebe A."/>
            <person name="Abera B."/>
            <person name="Abreu J."/>
            <person name="Acer S.C."/>
            <person name="Aftuck L."/>
            <person name="Alexander A."/>
            <person name="An P."/>
            <person name="Anderson E."/>
            <person name="Anderson S."/>
            <person name="Arachi H."/>
            <person name="Azer M."/>
            <person name="Bachantsang P."/>
            <person name="Barry A."/>
            <person name="Bayul T."/>
            <person name="Berlin A."/>
            <person name="Bessette D."/>
            <person name="Bloom T."/>
            <person name="Blye J."/>
            <person name="Boguslavskiy L."/>
            <person name="Bonnet C."/>
            <person name="Boukhgalter B."/>
            <person name="Bourzgui I."/>
            <person name="Brown A."/>
            <person name="Cahill P."/>
            <person name="Channer S."/>
            <person name="Cheshatsang Y."/>
            <person name="Chuda L."/>
            <person name="Citroen M."/>
            <person name="Collymore A."/>
            <person name="Cooke P."/>
            <person name="Costello M."/>
            <person name="D'Aco K."/>
            <person name="Daza R."/>
            <person name="De Haan G."/>
            <person name="DeGray S."/>
            <person name="DeMaso C."/>
            <person name="Dhargay N."/>
            <person name="Dooley K."/>
            <person name="Dooley E."/>
            <person name="Doricent M."/>
            <person name="Dorje P."/>
            <person name="Dorjee K."/>
            <person name="Dupes A."/>
            <person name="Elong R."/>
            <person name="Falk J."/>
            <person name="Farina A."/>
            <person name="Faro S."/>
            <person name="Ferguson D."/>
            <person name="Fisher S."/>
            <person name="Foley C.D."/>
            <person name="Franke A."/>
            <person name="Friedrich D."/>
            <person name="Gadbois L."/>
            <person name="Gearin G."/>
            <person name="Gearin C.R."/>
            <person name="Giannoukos G."/>
            <person name="Goode T."/>
            <person name="Graham J."/>
            <person name="Grandbois E."/>
            <person name="Grewal S."/>
            <person name="Gyaltsen K."/>
            <person name="Hafez N."/>
            <person name="Hagos B."/>
            <person name="Hall J."/>
            <person name="Henson C."/>
            <person name="Hollinger A."/>
            <person name="Honan T."/>
            <person name="Huard M.D."/>
            <person name="Hughes L."/>
            <person name="Hurhula B."/>
            <person name="Husby M.E."/>
            <person name="Kamat A."/>
            <person name="Kanga B."/>
            <person name="Kashin S."/>
            <person name="Khazanovich D."/>
            <person name="Kisner P."/>
            <person name="Lance K."/>
            <person name="Lara M."/>
            <person name="Lee W."/>
            <person name="Lennon N."/>
            <person name="Letendre F."/>
            <person name="LeVine R."/>
            <person name="Lipovsky A."/>
            <person name="Liu X."/>
            <person name="Liu J."/>
            <person name="Liu S."/>
            <person name="Lokyitsang T."/>
            <person name="Lokyitsang Y."/>
            <person name="Lubonja R."/>
            <person name="Lui A."/>
            <person name="MacDonald P."/>
            <person name="Magnisalis V."/>
            <person name="Maru K."/>
            <person name="Matthews C."/>
            <person name="McCusker W."/>
            <person name="McDonough S."/>
            <person name="Mehta T."/>
            <person name="Meldrim J."/>
            <person name="Meneus L."/>
            <person name="Mihai O."/>
            <person name="Mihalev A."/>
            <person name="Mihova T."/>
            <person name="Mittelman R."/>
            <person name="Mlenga V."/>
            <person name="Montmayeur A."/>
            <person name="Mulrain L."/>
            <person name="Navidi A."/>
            <person name="Naylor J."/>
            <person name="Negash T."/>
            <person name="Nguyen T."/>
            <person name="Nguyen N."/>
            <person name="Nicol R."/>
            <person name="Norbu C."/>
            <person name="Norbu N."/>
            <person name="Novod N."/>
            <person name="O'Neill B."/>
            <person name="Osman S."/>
            <person name="Markiewicz E."/>
            <person name="Oyono O.L."/>
            <person name="Patti C."/>
            <person name="Phunkhang P."/>
            <person name="Pierre F."/>
            <person name="Priest M."/>
            <person name="Raghuraman S."/>
            <person name="Rege F."/>
            <person name="Reyes R."/>
            <person name="Rise C."/>
            <person name="Rogov P."/>
            <person name="Ross K."/>
            <person name="Ryan E."/>
            <person name="Settipalli S."/>
            <person name="Shea T."/>
            <person name="Sherpa N."/>
            <person name="Shi L."/>
            <person name="Shih D."/>
            <person name="Sparrow T."/>
            <person name="Spaulding J."/>
            <person name="Stalker J."/>
            <person name="Stange-Thomann N."/>
            <person name="Stavropoulos S."/>
            <person name="Stone C."/>
            <person name="Strader C."/>
            <person name="Tesfaye S."/>
            <person name="Thomson T."/>
            <person name="Thoulutsang Y."/>
            <person name="Thoulutsang D."/>
            <person name="Topham K."/>
            <person name="Topping I."/>
            <person name="Tsamla T."/>
            <person name="Vassiliev H."/>
            <person name="Vo A."/>
            <person name="Wangchuk T."/>
            <person name="Wangdi T."/>
            <person name="Weiand M."/>
            <person name="Wilkinson J."/>
            <person name="Wilson A."/>
            <person name="Yadav S."/>
            <person name="Young G."/>
            <person name="Yu Q."/>
            <person name="Zembek L."/>
            <person name="Zhong D."/>
            <person name="Zimmer A."/>
            <person name="Zwirko Z."/>
            <person name="Jaffe D.B."/>
            <person name="Alvarez P."/>
            <person name="Brockman W."/>
            <person name="Butler J."/>
            <person name="Chin C."/>
            <person name="Gnerre S."/>
            <person name="Grabherr M."/>
            <person name="Kleber M."/>
            <person name="Mauceli E."/>
            <person name="MacCallum I."/>
        </authorList>
    </citation>
    <scope>NUCLEOTIDE SEQUENCE [LARGE SCALE GENOMIC DNA]</scope>
    <source>
        <strain evidence="3">Tucson 14024-0371.13</strain>
    </source>
</reference>
<sequence>MPTETSESAEPSGAPGLASPDSVPPAATATATATTTATTGPPRRPKPGILRLDIGKPRRSSGGSVDFHSSSGSNMATGATSEVSEHDLRPAGECLRFGQANGISQGVGGEGSCSNCERP</sequence>
<dbReference type="Proteomes" id="UP000007801">
    <property type="component" value="Unassembled WGS sequence"/>
</dbReference>
<evidence type="ECO:0000313" key="3">
    <source>
        <dbReference type="Proteomes" id="UP000007801"/>
    </source>
</evidence>
<dbReference type="HOGENOM" id="CLU_1940261_0_0_1"/>
<evidence type="ECO:0000256" key="1">
    <source>
        <dbReference type="SAM" id="MobiDB-lite"/>
    </source>
</evidence>
<keyword evidence="3" id="KW-1185">Reference proteome</keyword>
<name>B3MAA6_DROAN</name>
<dbReference type="InParanoid" id="B3MAA6"/>
<evidence type="ECO:0000313" key="2">
    <source>
        <dbReference type="EMBL" id="EDV39120.2"/>
    </source>
</evidence>
<dbReference type="AlphaFoldDB" id="B3MAA6"/>
<feature type="compositionally biased region" description="Low complexity" evidence="1">
    <location>
        <begin position="26"/>
        <end position="39"/>
    </location>
</feature>
<organism evidence="2 3">
    <name type="scientific">Drosophila ananassae</name>
    <name type="common">Fruit fly</name>
    <dbReference type="NCBI Taxonomy" id="7217"/>
    <lineage>
        <taxon>Eukaryota</taxon>
        <taxon>Metazoa</taxon>
        <taxon>Ecdysozoa</taxon>
        <taxon>Arthropoda</taxon>
        <taxon>Hexapoda</taxon>
        <taxon>Insecta</taxon>
        <taxon>Pterygota</taxon>
        <taxon>Neoptera</taxon>
        <taxon>Endopterygota</taxon>
        <taxon>Diptera</taxon>
        <taxon>Brachycera</taxon>
        <taxon>Muscomorpha</taxon>
        <taxon>Ephydroidea</taxon>
        <taxon>Drosophilidae</taxon>
        <taxon>Drosophila</taxon>
        <taxon>Sophophora</taxon>
    </lineage>
</organism>
<gene>
    <name evidence="2" type="primary">Dana\GF25141</name>
    <name evidence="2" type="synonym">dana_GLEANR_9819</name>
    <name evidence="2" type="ORF">GF25141</name>
</gene>
<accession>B3MAA6</accession>
<dbReference type="eggNOG" id="ENOG502T81E">
    <property type="taxonomic scope" value="Eukaryota"/>
</dbReference>
<protein>
    <submittedName>
        <fullName evidence="2">Uncharacterized protein</fullName>
    </submittedName>
</protein>
<proteinExistence type="predicted"/>
<feature type="compositionally biased region" description="Low complexity" evidence="1">
    <location>
        <begin position="60"/>
        <end position="73"/>
    </location>
</feature>
<dbReference type="EMBL" id="CH902618">
    <property type="protein sequence ID" value="EDV39120.2"/>
    <property type="molecule type" value="Genomic_DNA"/>
</dbReference>
<feature type="region of interest" description="Disordered" evidence="1">
    <location>
        <begin position="1"/>
        <end position="87"/>
    </location>
</feature>